<feature type="transmembrane region" description="Helical" evidence="3">
    <location>
        <begin position="125"/>
        <end position="146"/>
    </location>
</feature>
<comment type="similarity">
    <text evidence="2">Belongs to the class I-like SAM-binding methyltransferase superfamily. Erg6/SMT family.</text>
</comment>
<dbReference type="PANTHER" id="PTHR44742:SF2">
    <property type="entry name" value="24-METHYLENESTEROL C-METHYLTRANSFERASE 2"/>
    <property type="match status" value="1"/>
</dbReference>
<keyword evidence="2" id="KW-0949">S-adenosyl-L-methionine</keyword>
<dbReference type="Proteomes" id="UP000593564">
    <property type="component" value="Unassembled WGS sequence"/>
</dbReference>
<dbReference type="PROSITE" id="PS51685">
    <property type="entry name" value="SAM_MT_ERG6_SMT"/>
    <property type="match status" value="1"/>
</dbReference>
<dbReference type="PANTHER" id="PTHR44742">
    <property type="match status" value="1"/>
</dbReference>
<dbReference type="GO" id="GO:0006694">
    <property type="term" value="P:steroid biosynthetic process"/>
    <property type="evidence" value="ECO:0007669"/>
    <property type="project" value="InterPro"/>
</dbReference>
<dbReference type="GO" id="GO:0032259">
    <property type="term" value="P:methylation"/>
    <property type="evidence" value="ECO:0007669"/>
    <property type="project" value="UniProtKB-KW"/>
</dbReference>
<dbReference type="AlphaFoldDB" id="A0A7J7HE71"/>
<proteinExistence type="inferred from homology"/>
<comment type="caution">
    <text evidence="5">The sequence shown here is derived from an EMBL/GenBank/DDBJ whole genome shotgun (WGS) entry which is preliminary data.</text>
</comment>
<keyword evidence="6" id="KW-1185">Reference proteome</keyword>
<dbReference type="Pfam" id="PF08498">
    <property type="entry name" value="Sterol_MT_C"/>
    <property type="match status" value="1"/>
</dbReference>
<dbReference type="InterPro" id="IPR030384">
    <property type="entry name" value="MeTrfase_SMT"/>
</dbReference>
<name>A0A7J7HE71_CAMSI</name>
<evidence type="ECO:0000259" key="4">
    <source>
        <dbReference type="PROSITE" id="PS51685"/>
    </source>
</evidence>
<feature type="domain" description="SAM-dependent methyltransferase Erg6/SMT-type" evidence="4">
    <location>
        <begin position="60"/>
        <end position="179"/>
    </location>
</feature>
<evidence type="ECO:0000313" key="5">
    <source>
        <dbReference type="EMBL" id="KAF5951193.1"/>
    </source>
</evidence>
<keyword evidence="1 2" id="KW-0808">Transferase</keyword>
<keyword evidence="3" id="KW-1133">Transmembrane helix</keyword>
<keyword evidence="2" id="KW-0489">Methyltransferase</keyword>
<reference evidence="5 6" key="2">
    <citation type="submission" date="2020-07" db="EMBL/GenBank/DDBJ databases">
        <title>Genome assembly of wild tea tree DASZ reveals pedigree and selection history of tea varieties.</title>
        <authorList>
            <person name="Zhang W."/>
        </authorList>
    </citation>
    <scope>NUCLEOTIDE SEQUENCE [LARGE SCALE GENOMIC DNA]</scope>
    <source>
        <strain evidence="6">cv. G240</strain>
        <tissue evidence="5">Leaf</tissue>
    </source>
</reference>
<keyword evidence="3" id="KW-0812">Transmembrane</keyword>
<dbReference type="EMBL" id="JACBKZ010000004">
    <property type="protein sequence ID" value="KAF5951193.1"/>
    <property type="molecule type" value="Genomic_DNA"/>
</dbReference>
<dbReference type="InterPro" id="IPR013705">
    <property type="entry name" value="Sterol_MeTrfase_C"/>
</dbReference>
<reference evidence="6" key="1">
    <citation type="journal article" date="2020" name="Nat. Commun.">
        <title>Genome assembly of wild tea tree DASZ reveals pedigree and selection history of tea varieties.</title>
        <authorList>
            <person name="Zhang W."/>
            <person name="Zhang Y."/>
            <person name="Qiu H."/>
            <person name="Guo Y."/>
            <person name="Wan H."/>
            <person name="Zhang X."/>
            <person name="Scossa F."/>
            <person name="Alseekh S."/>
            <person name="Zhang Q."/>
            <person name="Wang P."/>
            <person name="Xu L."/>
            <person name="Schmidt M.H."/>
            <person name="Jia X."/>
            <person name="Li D."/>
            <person name="Zhu A."/>
            <person name="Guo F."/>
            <person name="Chen W."/>
            <person name="Ni D."/>
            <person name="Usadel B."/>
            <person name="Fernie A.R."/>
            <person name="Wen W."/>
        </authorList>
    </citation>
    <scope>NUCLEOTIDE SEQUENCE [LARGE SCALE GENOMIC DNA]</scope>
    <source>
        <strain evidence="6">cv. G240</strain>
    </source>
</reference>
<evidence type="ECO:0000256" key="1">
    <source>
        <dbReference type="ARBA" id="ARBA00022679"/>
    </source>
</evidence>
<evidence type="ECO:0000313" key="6">
    <source>
        <dbReference type="Proteomes" id="UP000593564"/>
    </source>
</evidence>
<accession>A0A7J7HE71</accession>
<sequence>MRKGPNPNQRPVIVRYNSGKEMIMKGKACDSTSGGEKTINEEHKPVIVFFFPKLNVFILYRGDDAEHVDIIQGIERGDALPRLRSYDQIAEIAKMVGFEVVKEKDLAKPPAKPWWTRLKMGRFAYWRNHILITVLAFLGIALKGVVDVHEMLFKTADYLVRGGETRIFTAMHMILCRKSKKKTEIRTEN</sequence>
<evidence type="ECO:0000256" key="2">
    <source>
        <dbReference type="PROSITE-ProRule" id="PRU01022"/>
    </source>
</evidence>
<dbReference type="GO" id="GO:0008168">
    <property type="term" value="F:methyltransferase activity"/>
    <property type="evidence" value="ECO:0007669"/>
    <property type="project" value="UniProtKB-KW"/>
</dbReference>
<protein>
    <recommendedName>
        <fullName evidence="4">SAM-dependent methyltransferase Erg6/SMT-type domain-containing protein</fullName>
    </recommendedName>
</protein>
<gene>
    <name evidence="5" type="ORF">HYC85_009137</name>
</gene>
<evidence type="ECO:0000256" key="3">
    <source>
        <dbReference type="SAM" id="Phobius"/>
    </source>
</evidence>
<organism evidence="5 6">
    <name type="scientific">Camellia sinensis</name>
    <name type="common">Tea plant</name>
    <name type="synonym">Thea sinensis</name>
    <dbReference type="NCBI Taxonomy" id="4442"/>
    <lineage>
        <taxon>Eukaryota</taxon>
        <taxon>Viridiplantae</taxon>
        <taxon>Streptophyta</taxon>
        <taxon>Embryophyta</taxon>
        <taxon>Tracheophyta</taxon>
        <taxon>Spermatophyta</taxon>
        <taxon>Magnoliopsida</taxon>
        <taxon>eudicotyledons</taxon>
        <taxon>Gunneridae</taxon>
        <taxon>Pentapetalae</taxon>
        <taxon>asterids</taxon>
        <taxon>Ericales</taxon>
        <taxon>Theaceae</taxon>
        <taxon>Camellia</taxon>
    </lineage>
</organism>
<keyword evidence="3" id="KW-0472">Membrane</keyword>